<evidence type="ECO:0000313" key="2">
    <source>
        <dbReference type="EMBL" id="VFT87904.1"/>
    </source>
</evidence>
<evidence type="ECO:0000313" key="1">
    <source>
        <dbReference type="EMBL" id="KAF0698316.1"/>
    </source>
</evidence>
<dbReference type="AlphaFoldDB" id="A0A485KTQ9"/>
<dbReference type="OrthoDB" id="78995at2759"/>
<sequence length="497" mass="54687">MNFRPQRDGGMDPVPCLPPLPAHSQAAPLILLDIDPDINLHIAVPVDFARSSLGSMAPPPAADVCGLVCLGCFATTSTCATQQRSQSLLTHDLLAYHKVDPTLDAALSVQLTMTHMLPSARVDEFQALVLDATSEIQDIFDGNVRCFLQEMSPSALVCCTVVAHFKAVHALVSWLCCSRNAELKLGCPTYSVQKASFNLVFTSPQPTNERTDDHDIVAALNEMDDFFAENLLQDCVEYSLYSDSDETVASSCDDQYQFHLMPSSPSPPPPAMAVVSPVAKSTPLAFLAPSAQSPTSIDSFDAWHVAKPGSCTLDHAEFVDVRGHSLEFKPFYYRNNKKGGIRNLRCFPQCKRGHHSTTSFCGDSLHVRVHLRDDPPHPPIVAFARFRNSVEVFDAIGAGMVVPQAAIFHNLRSKDNPKAMWMQTKCLEPRLFEIRPSGRAISWHYGFHGASLHKTSVHCIEVAFFILEPTHSTSSFQCIGTIQSPHFRIVSSRTKEP</sequence>
<dbReference type="Proteomes" id="UP000332933">
    <property type="component" value="Unassembled WGS sequence"/>
</dbReference>
<dbReference type="EMBL" id="CAADRA010005268">
    <property type="protein sequence ID" value="VFT87904.1"/>
    <property type="molecule type" value="Genomic_DNA"/>
</dbReference>
<reference evidence="2 3" key="1">
    <citation type="submission" date="2019-03" db="EMBL/GenBank/DDBJ databases">
        <authorList>
            <person name="Gaulin E."/>
            <person name="Dumas B."/>
        </authorList>
    </citation>
    <scope>NUCLEOTIDE SEQUENCE [LARGE SCALE GENOMIC DNA]</scope>
    <source>
        <strain evidence="2">CBS 568.67</strain>
    </source>
</reference>
<keyword evidence="3" id="KW-1185">Reference proteome</keyword>
<accession>A0A485KTQ9</accession>
<dbReference type="EMBL" id="VJMH01005247">
    <property type="protein sequence ID" value="KAF0698316.1"/>
    <property type="molecule type" value="Genomic_DNA"/>
</dbReference>
<evidence type="ECO:0000313" key="3">
    <source>
        <dbReference type="Proteomes" id="UP000332933"/>
    </source>
</evidence>
<organism evidence="2 3">
    <name type="scientific">Aphanomyces stellatus</name>
    <dbReference type="NCBI Taxonomy" id="120398"/>
    <lineage>
        <taxon>Eukaryota</taxon>
        <taxon>Sar</taxon>
        <taxon>Stramenopiles</taxon>
        <taxon>Oomycota</taxon>
        <taxon>Saprolegniomycetes</taxon>
        <taxon>Saprolegniales</taxon>
        <taxon>Verrucalvaceae</taxon>
        <taxon>Aphanomyces</taxon>
    </lineage>
</organism>
<name>A0A485KTQ9_9STRA</name>
<reference evidence="1" key="2">
    <citation type="submission" date="2019-06" db="EMBL/GenBank/DDBJ databases">
        <title>Genomics analysis of Aphanomyces spp. identifies a new class of oomycete effector associated with host adaptation.</title>
        <authorList>
            <person name="Gaulin E."/>
        </authorList>
    </citation>
    <scope>NUCLEOTIDE SEQUENCE</scope>
    <source>
        <strain evidence="1">CBS 578.67</strain>
    </source>
</reference>
<gene>
    <name evidence="2" type="primary">Aste57867_11036</name>
    <name evidence="1" type="ORF">As57867_010994</name>
    <name evidence="2" type="ORF">ASTE57867_11036</name>
</gene>
<proteinExistence type="predicted"/>
<protein>
    <submittedName>
        <fullName evidence="2">Aste57867_11036 protein</fullName>
    </submittedName>
</protein>